<evidence type="ECO:0000256" key="2">
    <source>
        <dbReference type="ARBA" id="ARBA00005983"/>
    </source>
</evidence>
<keyword evidence="4" id="KW-0808">Transferase</keyword>
<keyword evidence="5" id="KW-0547">Nucleotide-binding</keyword>
<dbReference type="Gene3D" id="2.60.200.40">
    <property type="match status" value="1"/>
</dbReference>
<keyword evidence="9" id="KW-0594">Phospholipid biosynthesis</keyword>
<dbReference type="InterPro" id="IPR001206">
    <property type="entry name" value="Diacylglycerol_kinase_cat_dom"/>
</dbReference>
<dbReference type="PANTHER" id="PTHR12358:SF54">
    <property type="entry name" value="SPHINGOSINE KINASE RELATED PROTEIN"/>
    <property type="match status" value="1"/>
</dbReference>
<dbReference type="SUPFAM" id="SSF111331">
    <property type="entry name" value="NAD kinase/diacylglycerol kinase-like"/>
    <property type="match status" value="1"/>
</dbReference>
<dbReference type="NCBIfam" id="TIGR00147">
    <property type="entry name" value="YegS/Rv2252/BmrU family lipid kinase"/>
    <property type="match status" value="1"/>
</dbReference>
<dbReference type="EMBL" id="CP026118">
    <property type="protein sequence ID" value="QAS53897.1"/>
    <property type="molecule type" value="Genomic_DNA"/>
</dbReference>
<evidence type="ECO:0000256" key="10">
    <source>
        <dbReference type="ARBA" id="ARBA00023264"/>
    </source>
</evidence>
<comment type="similarity">
    <text evidence="2">Belongs to the diacylglycerol/lipid kinase family.</text>
</comment>
<evidence type="ECO:0000256" key="9">
    <source>
        <dbReference type="ARBA" id="ARBA00023209"/>
    </source>
</evidence>
<accession>A0A410MGN5</accession>
<dbReference type="GO" id="GO:0016301">
    <property type="term" value="F:kinase activity"/>
    <property type="evidence" value="ECO:0007669"/>
    <property type="project" value="UniProtKB-KW"/>
</dbReference>
<evidence type="ECO:0000313" key="13">
    <source>
        <dbReference type="Proteomes" id="UP000287756"/>
    </source>
</evidence>
<dbReference type="Proteomes" id="UP000287756">
    <property type="component" value="Chromosome"/>
</dbReference>
<keyword evidence="8" id="KW-0443">Lipid metabolism</keyword>
<comment type="cofactor">
    <cofactor evidence="1">
        <name>Mg(2+)</name>
        <dbReference type="ChEBI" id="CHEBI:18420"/>
    </cofactor>
</comment>
<dbReference type="GO" id="GO:0005524">
    <property type="term" value="F:ATP binding"/>
    <property type="evidence" value="ECO:0007669"/>
    <property type="project" value="UniProtKB-KW"/>
</dbReference>
<dbReference type="RefSeq" id="WP_128526169.1">
    <property type="nucleotide sequence ID" value="NZ_CP026118.1"/>
</dbReference>
<dbReference type="InterPro" id="IPR045540">
    <property type="entry name" value="YegS/DAGK_C"/>
</dbReference>
<organism evidence="12 13">
    <name type="scientific">Halobacillus litoralis</name>
    <dbReference type="NCBI Taxonomy" id="45668"/>
    <lineage>
        <taxon>Bacteria</taxon>
        <taxon>Bacillati</taxon>
        <taxon>Bacillota</taxon>
        <taxon>Bacilli</taxon>
        <taxon>Bacillales</taxon>
        <taxon>Bacillaceae</taxon>
        <taxon>Halobacillus</taxon>
    </lineage>
</organism>
<dbReference type="PANTHER" id="PTHR12358">
    <property type="entry name" value="SPHINGOSINE KINASE"/>
    <property type="match status" value="1"/>
</dbReference>
<evidence type="ECO:0000256" key="8">
    <source>
        <dbReference type="ARBA" id="ARBA00023098"/>
    </source>
</evidence>
<evidence type="ECO:0000256" key="6">
    <source>
        <dbReference type="ARBA" id="ARBA00022777"/>
    </source>
</evidence>
<dbReference type="Pfam" id="PF19279">
    <property type="entry name" value="YegS_C"/>
    <property type="match status" value="1"/>
</dbReference>
<dbReference type="PROSITE" id="PS50146">
    <property type="entry name" value="DAGK"/>
    <property type="match status" value="1"/>
</dbReference>
<reference evidence="12 13" key="1">
    <citation type="submission" date="2018-01" db="EMBL/GenBank/DDBJ databases">
        <title>The whole genome sequencing and assembly of Halobacillus litoralis ERB031 strain.</title>
        <authorList>
            <person name="Lee S.-J."/>
            <person name="Park M.-K."/>
            <person name="Kim J.-Y."/>
            <person name="Lee Y.-J."/>
            <person name="Yi H."/>
            <person name="Bahn Y.-S."/>
            <person name="Kim J.F."/>
            <person name="Lee D.-W."/>
        </authorList>
    </citation>
    <scope>NUCLEOTIDE SEQUENCE [LARGE SCALE GENOMIC DNA]</scope>
    <source>
        <strain evidence="12 13">ERB 031</strain>
    </source>
</reference>
<keyword evidence="7" id="KW-0067">ATP-binding</keyword>
<evidence type="ECO:0000256" key="7">
    <source>
        <dbReference type="ARBA" id="ARBA00022840"/>
    </source>
</evidence>
<dbReference type="InterPro" id="IPR050187">
    <property type="entry name" value="Lipid_Phosphate_FormReg"/>
</dbReference>
<dbReference type="SMART" id="SM00046">
    <property type="entry name" value="DAGKc"/>
    <property type="match status" value="1"/>
</dbReference>
<feature type="domain" description="DAGKc" evidence="11">
    <location>
        <begin position="1"/>
        <end position="103"/>
    </location>
</feature>
<protein>
    <recommendedName>
        <fullName evidence="11">DAGKc domain-containing protein</fullName>
    </recommendedName>
</protein>
<gene>
    <name evidence="12" type="ORF">HLI_17630</name>
</gene>
<evidence type="ECO:0000256" key="1">
    <source>
        <dbReference type="ARBA" id="ARBA00001946"/>
    </source>
</evidence>
<proteinExistence type="inferred from homology"/>
<keyword evidence="10" id="KW-1208">Phospholipid metabolism</keyword>
<dbReference type="KEGG" id="hli:HLI_17630"/>
<dbReference type="GO" id="GO:0008654">
    <property type="term" value="P:phospholipid biosynthetic process"/>
    <property type="evidence" value="ECO:0007669"/>
    <property type="project" value="UniProtKB-KW"/>
</dbReference>
<dbReference type="Gene3D" id="3.40.50.10330">
    <property type="entry name" value="Probable inorganic polyphosphate/atp-NAD kinase, domain 1"/>
    <property type="match status" value="1"/>
</dbReference>
<evidence type="ECO:0000256" key="4">
    <source>
        <dbReference type="ARBA" id="ARBA00022679"/>
    </source>
</evidence>
<dbReference type="InterPro" id="IPR017438">
    <property type="entry name" value="ATP-NAD_kinase_N"/>
</dbReference>
<dbReference type="Pfam" id="PF00781">
    <property type="entry name" value="DAGK_cat"/>
    <property type="match status" value="1"/>
</dbReference>
<dbReference type="AlphaFoldDB" id="A0A410MGN5"/>
<evidence type="ECO:0000313" key="12">
    <source>
        <dbReference type="EMBL" id="QAS53897.1"/>
    </source>
</evidence>
<keyword evidence="3" id="KW-0444">Lipid biosynthesis</keyword>
<evidence type="ECO:0000256" key="3">
    <source>
        <dbReference type="ARBA" id="ARBA00022516"/>
    </source>
</evidence>
<dbReference type="InterPro" id="IPR016064">
    <property type="entry name" value="NAD/diacylglycerol_kinase_sf"/>
</dbReference>
<name>A0A410MGN5_9BACI</name>
<keyword evidence="6" id="KW-0418">Kinase</keyword>
<dbReference type="InterPro" id="IPR005218">
    <property type="entry name" value="Diacylglycerol/lipid_kinase"/>
</dbReference>
<sequence length="309" mass="34941">MYIVIVNPEAGHGRSIRLFRKIQKDPLYKKANCRTFFTEGPGHAEKIAEQVAEIHHENLSSVIVIGGDGTLHEVINGMKQYPDVPVTFLPAGSGNDFGRGIGLKTRGVKLFRKIISHPLNYRVYLGSYVLHQRYKYGKRTFLNSIGFGLDGHIVTLVNESNHRHWIRKFHLSNFTYPIALLRAIKNMKPIHFELEIDGHTHPVTEGMMVTISNHPYYGGGMRIAPKASLQSSNLQVMIVRQISKKKLLALFLSVFIGKHTQIREVEEIKAHSVIFRSKEMVPFQVDGQGGRCCECHVKKASTKATIFKD</sequence>
<evidence type="ECO:0000259" key="11">
    <source>
        <dbReference type="PROSITE" id="PS50146"/>
    </source>
</evidence>
<evidence type="ECO:0000256" key="5">
    <source>
        <dbReference type="ARBA" id="ARBA00022741"/>
    </source>
</evidence>
<dbReference type="OrthoDB" id="9786026at2"/>